<keyword evidence="8" id="KW-0238">DNA-binding</keyword>
<evidence type="ECO:0000256" key="4">
    <source>
        <dbReference type="ARBA" id="ARBA00022806"/>
    </source>
</evidence>
<keyword evidence="7" id="KW-0411">Iron-sulfur</keyword>
<gene>
    <name evidence="13" type="ordered locus">Thicy_0956</name>
</gene>
<keyword evidence="14" id="KW-1185">Reference proteome</keyword>
<evidence type="ECO:0000256" key="1">
    <source>
        <dbReference type="ARBA" id="ARBA00022723"/>
    </source>
</evidence>
<evidence type="ECO:0000256" key="9">
    <source>
        <dbReference type="ARBA" id="ARBA00023235"/>
    </source>
</evidence>
<evidence type="ECO:0000256" key="6">
    <source>
        <dbReference type="ARBA" id="ARBA00023004"/>
    </source>
</evidence>
<dbReference type="GO" id="GO:0051536">
    <property type="term" value="F:iron-sulfur cluster binding"/>
    <property type="evidence" value="ECO:0007669"/>
    <property type="project" value="UniProtKB-KW"/>
</dbReference>
<dbReference type="GO" id="GO:0046872">
    <property type="term" value="F:metal ion binding"/>
    <property type="evidence" value="ECO:0007669"/>
    <property type="project" value="UniProtKB-KW"/>
</dbReference>
<dbReference type="InterPro" id="IPR045028">
    <property type="entry name" value="DinG/Rad3-like"/>
</dbReference>
<dbReference type="GO" id="GO:0003677">
    <property type="term" value="F:DNA binding"/>
    <property type="evidence" value="ECO:0007669"/>
    <property type="project" value="UniProtKB-KW"/>
</dbReference>
<dbReference type="Proteomes" id="UP000009232">
    <property type="component" value="Chromosome"/>
</dbReference>
<dbReference type="Pfam" id="PF06733">
    <property type="entry name" value="DEAD_2"/>
    <property type="match status" value="1"/>
</dbReference>
<dbReference type="PANTHER" id="PTHR11472:SF34">
    <property type="entry name" value="REGULATOR OF TELOMERE ELONGATION HELICASE 1"/>
    <property type="match status" value="1"/>
</dbReference>
<evidence type="ECO:0000313" key="14">
    <source>
        <dbReference type="Proteomes" id="UP000009232"/>
    </source>
</evidence>
<dbReference type="AlphaFoldDB" id="F6DCY7"/>
<reference evidence="13 14" key="1">
    <citation type="submission" date="2011-05" db="EMBL/GenBank/DDBJ databases">
        <title>Complete sequence of Thioalkalimicrobium cyclicum ALM1.</title>
        <authorList>
            <consortium name="US DOE Joint Genome Institute"/>
            <person name="Lucas S."/>
            <person name="Han J."/>
            <person name="Lapidus A."/>
            <person name="Cheng J.-F."/>
            <person name="Goodwin L."/>
            <person name="Pitluck S."/>
            <person name="Peters L."/>
            <person name="Mikhailova N."/>
            <person name="Davenport K."/>
            <person name="Han C."/>
            <person name="Tapia R."/>
            <person name="Land M."/>
            <person name="Hauser L."/>
            <person name="Kyrpides N."/>
            <person name="Ivanova N."/>
            <person name="Pagani I."/>
            <person name="Kappler U."/>
            <person name="Woyke T."/>
        </authorList>
    </citation>
    <scope>NUCLEOTIDE SEQUENCE [LARGE SCALE GENOMIC DNA]</scope>
    <source>
        <strain evidence="14">DSM 14477 / JCM 11371 / ALM1</strain>
    </source>
</reference>
<dbReference type="eggNOG" id="COG1199">
    <property type="taxonomic scope" value="Bacteria"/>
</dbReference>
<evidence type="ECO:0000256" key="3">
    <source>
        <dbReference type="ARBA" id="ARBA00022801"/>
    </source>
</evidence>
<dbReference type="GO" id="GO:0006281">
    <property type="term" value="P:DNA repair"/>
    <property type="evidence" value="ECO:0007669"/>
    <property type="project" value="TreeGrafter"/>
</dbReference>
<dbReference type="Gene3D" id="3.40.50.300">
    <property type="entry name" value="P-loop containing nucleotide triphosphate hydrolases"/>
    <property type="match status" value="2"/>
</dbReference>
<dbReference type="InterPro" id="IPR014013">
    <property type="entry name" value="Helic_SF1/SF2_ATP-bd_DinG/Rad3"/>
</dbReference>
<dbReference type="SMART" id="SM00491">
    <property type="entry name" value="HELICc2"/>
    <property type="match status" value="1"/>
</dbReference>
<dbReference type="GO" id="GO:0005524">
    <property type="term" value="F:ATP binding"/>
    <property type="evidence" value="ECO:0007669"/>
    <property type="project" value="UniProtKB-KW"/>
</dbReference>
<keyword evidence="2" id="KW-0547">Nucleotide-binding</keyword>
<evidence type="ECO:0000259" key="12">
    <source>
        <dbReference type="PROSITE" id="PS51193"/>
    </source>
</evidence>
<evidence type="ECO:0000256" key="8">
    <source>
        <dbReference type="ARBA" id="ARBA00023125"/>
    </source>
</evidence>
<comment type="similarity">
    <text evidence="10">Belongs to the helicase family. DinG subfamily.</text>
</comment>
<organism evidence="13 14">
    <name type="scientific">Thiomicrospira cyclica (strain DSM 14477 / JCM 11371 / ALM1)</name>
    <name type="common">Thioalkalimicrobium cyclicum</name>
    <dbReference type="NCBI Taxonomy" id="717773"/>
    <lineage>
        <taxon>Bacteria</taxon>
        <taxon>Pseudomonadati</taxon>
        <taxon>Pseudomonadota</taxon>
        <taxon>Gammaproteobacteria</taxon>
        <taxon>Thiotrichales</taxon>
        <taxon>Piscirickettsiaceae</taxon>
        <taxon>Thiomicrospira</taxon>
    </lineage>
</organism>
<keyword evidence="5" id="KW-0067">ATP-binding</keyword>
<dbReference type="HOGENOM" id="CLU_012117_2_0_6"/>
<keyword evidence="11" id="KW-0175">Coiled coil</keyword>
<keyword evidence="3" id="KW-0378">Hydrolase</keyword>
<evidence type="ECO:0000256" key="7">
    <source>
        <dbReference type="ARBA" id="ARBA00023014"/>
    </source>
</evidence>
<proteinExistence type="inferred from homology"/>
<dbReference type="EMBL" id="CP002776">
    <property type="protein sequence ID" value="AEG31723.1"/>
    <property type="molecule type" value="Genomic_DNA"/>
</dbReference>
<evidence type="ECO:0000256" key="10">
    <source>
        <dbReference type="ARBA" id="ARBA00038058"/>
    </source>
</evidence>
<evidence type="ECO:0000256" key="2">
    <source>
        <dbReference type="ARBA" id="ARBA00022741"/>
    </source>
</evidence>
<evidence type="ECO:0000313" key="13">
    <source>
        <dbReference type="EMBL" id="AEG31723.1"/>
    </source>
</evidence>
<dbReference type="Pfam" id="PF00270">
    <property type="entry name" value="DEAD"/>
    <property type="match status" value="1"/>
</dbReference>
<dbReference type="InterPro" id="IPR006555">
    <property type="entry name" value="ATP-dep_Helicase_C"/>
</dbReference>
<keyword evidence="6" id="KW-0408">Iron</keyword>
<accession>F6DCY7</accession>
<name>F6DCY7_THICA</name>
<dbReference type="GO" id="GO:0016818">
    <property type="term" value="F:hydrolase activity, acting on acid anhydrides, in phosphorus-containing anhydrides"/>
    <property type="evidence" value="ECO:0007669"/>
    <property type="project" value="InterPro"/>
</dbReference>
<dbReference type="KEGG" id="tcy:Thicy_0956"/>
<evidence type="ECO:0000256" key="5">
    <source>
        <dbReference type="ARBA" id="ARBA00022840"/>
    </source>
</evidence>
<keyword evidence="1" id="KW-0479">Metal-binding</keyword>
<dbReference type="PROSITE" id="PS51193">
    <property type="entry name" value="HELICASE_ATP_BIND_2"/>
    <property type="match status" value="1"/>
</dbReference>
<dbReference type="Pfam" id="PF13307">
    <property type="entry name" value="Helicase_C_2"/>
    <property type="match status" value="1"/>
</dbReference>
<feature type="coiled-coil region" evidence="11">
    <location>
        <begin position="312"/>
        <end position="339"/>
    </location>
</feature>
<protein>
    <submittedName>
        <fullName evidence="13">Helicase c2</fullName>
    </submittedName>
</protein>
<dbReference type="GO" id="GO:0003678">
    <property type="term" value="F:DNA helicase activity"/>
    <property type="evidence" value="ECO:0007669"/>
    <property type="project" value="InterPro"/>
</dbReference>
<dbReference type="RefSeq" id="WP_013835501.1">
    <property type="nucleotide sequence ID" value="NC_015581.1"/>
</dbReference>
<dbReference type="InterPro" id="IPR011545">
    <property type="entry name" value="DEAD/DEAH_box_helicase_dom"/>
</dbReference>
<dbReference type="SUPFAM" id="SSF52540">
    <property type="entry name" value="P-loop containing nucleoside triphosphate hydrolases"/>
    <property type="match status" value="2"/>
</dbReference>
<dbReference type="STRING" id="717773.Thicy_0956"/>
<dbReference type="InterPro" id="IPR010614">
    <property type="entry name" value="RAD3-like_helicase_DEAD"/>
</dbReference>
<dbReference type="InterPro" id="IPR027417">
    <property type="entry name" value="P-loop_NTPase"/>
</dbReference>
<dbReference type="PANTHER" id="PTHR11472">
    <property type="entry name" value="DNA REPAIR DEAD HELICASE RAD3/XP-D SUBFAMILY MEMBER"/>
    <property type="match status" value="1"/>
</dbReference>
<keyword evidence="4 13" id="KW-0347">Helicase</keyword>
<feature type="domain" description="Helicase ATP-binding" evidence="12">
    <location>
        <begin position="15"/>
        <end position="282"/>
    </location>
</feature>
<sequence length="656" mass="73209">MAKPDLTAIFATDGRLSESIDGFQPRQAQVELAQAVAKTIDDDGLLVAEAGTGTGKTFAYLIPAILSGKKILVSTATKNLQQQLFSKDLPKLKKICQRYPKVLLLKGRENYLCQARLELAPLQEALTKAEKQTLGKLQVWAANTKTGDLSECPGLNEQDSLWQKVCAKLEFCQANNCQKDSECFYPQRKVQATEADIIVVNHHLFCADLALREQGINELLPACEVYVFDEAHQLADIAAQFLGFNLSRFQLEELVRDIKEAQAAEAADSQDLVDRAQALQAHIKTLNATLGSWDKRWTWQELQATTPFMDAVDELLSHLQALNDQLSQLEKRGKRLASLARKTQSWVESLAHWIQSDDPTQVRWVESSQARFRLSLVPLNVDGPFNRQRAALGGSWIFTSATLSVQGQFDYFMHRLGVQKAHTLALASPFDYTQQGAIYHPVGLPDPKQADYIKICLRAVWPLLQLSGGRAFLLFTSFKALNEAKAILATHWDGQLLVQGEGDKNSLLEQFKQAQRAILLGTQSFWEGVDVKGEALQLVMIDRIPFSPPDDPIVQAREAYLKAQGLNGFAHFQLPEAIMNLKQGCGRLIRDTADRGVLVLCDPRLTQKGYGKRIRDSLPPFPWYEQPEPVKAFLAEQAAVATPTKHQPENLSEKDV</sequence>
<evidence type="ECO:0000256" key="11">
    <source>
        <dbReference type="SAM" id="Coils"/>
    </source>
</evidence>
<keyword evidence="9" id="KW-0413">Isomerase</keyword>